<dbReference type="PROSITE" id="PS50048">
    <property type="entry name" value="ZN2_CY6_FUNGAL_2"/>
    <property type="match status" value="1"/>
</dbReference>
<feature type="region of interest" description="Disordered" evidence="3">
    <location>
        <begin position="1"/>
        <end position="22"/>
    </location>
</feature>
<evidence type="ECO:0000256" key="3">
    <source>
        <dbReference type="SAM" id="MobiDB-lite"/>
    </source>
</evidence>
<protein>
    <recommendedName>
        <fullName evidence="4">Zn(2)-C6 fungal-type domain-containing protein</fullName>
    </recommendedName>
</protein>
<keyword evidence="6" id="KW-1185">Reference proteome</keyword>
<dbReference type="InterPro" id="IPR021858">
    <property type="entry name" value="Fun_TF"/>
</dbReference>
<dbReference type="SMART" id="SM00066">
    <property type="entry name" value="GAL4"/>
    <property type="match status" value="1"/>
</dbReference>
<organism evidence="5 6">
    <name type="scientific">Mollisia scopiformis</name>
    <name type="common">Conifer needle endophyte fungus</name>
    <name type="synonym">Phialocephala scopiformis</name>
    <dbReference type="NCBI Taxonomy" id="149040"/>
    <lineage>
        <taxon>Eukaryota</taxon>
        <taxon>Fungi</taxon>
        <taxon>Dikarya</taxon>
        <taxon>Ascomycota</taxon>
        <taxon>Pezizomycotina</taxon>
        <taxon>Leotiomycetes</taxon>
        <taxon>Helotiales</taxon>
        <taxon>Mollisiaceae</taxon>
        <taxon>Mollisia</taxon>
    </lineage>
</organism>
<dbReference type="GeneID" id="28832486"/>
<dbReference type="Proteomes" id="UP000070700">
    <property type="component" value="Unassembled WGS sequence"/>
</dbReference>
<proteinExistence type="predicted"/>
<evidence type="ECO:0000256" key="1">
    <source>
        <dbReference type="ARBA" id="ARBA00004123"/>
    </source>
</evidence>
<keyword evidence="2" id="KW-0539">Nucleus</keyword>
<evidence type="ECO:0000313" key="6">
    <source>
        <dbReference type="Proteomes" id="UP000070700"/>
    </source>
</evidence>
<gene>
    <name evidence="5" type="ORF">LY89DRAFT_784191</name>
</gene>
<dbReference type="GO" id="GO:0005634">
    <property type="term" value="C:nucleus"/>
    <property type="evidence" value="ECO:0007669"/>
    <property type="project" value="UniProtKB-SubCell"/>
</dbReference>
<dbReference type="AlphaFoldDB" id="A0A194X1Y9"/>
<feature type="region of interest" description="Disordered" evidence="3">
    <location>
        <begin position="56"/>
        <end position="84"/>
    </location>
</feature>
<dbReference type="EMBL" id="KQ947420">
    <property type="protein sequence ID" value="KUJ14201.1"/>
    <property type="molecule type" value="Genomic_DNA"/>
</dbReference>
<dbReference type="InterPro" id="IPR001138">
    <property type="entry name" value="Zn2Cys6_DnaBD"/>
</dbReference>
<dbReference type="GO" id="GO:0000981">
    <property type="term" value="F:DNA-binding transcription factor activity, RNA polymerase II-specific"/>
    <property type="evidence" value="ECO:0007669"/>
    <property type="project" value="InterPro"/>
</dbReference>
<dbReference type="Gene3D" id="4.10.240.10">
    <property type="entry name" value="Zn(2)-C6 fungal-type DNA-binding domain"/>
    <property type="match status" value="1"/>
</dbReference>
<dbReference type="Pfam" id="PF11951">
    <property type="entry name" value="Fungal_trans_2"/>
    <property type="match status" value="1"/>
</dbReference>
<evidence type="ECO:0000313" key="5">
    <source>
        <dbReference type="EMBL" id="KUJ14201.1"/>
    </source>
</evidence>
<comment type="subcellular location">
    <subcellularLocation>
        <location evidence="1">Nucleus</location>
    </subcellularLocation>
</comment>
<dbReference type="KEGG" id="psco:LY89DRAFT_784191"/>
<dbReference type="CDD" id="cd00067">
    <property type="entry name" value="GAL4"/>
    <property type="match status" value="1"/>
</dbReference>
<name>A0A194X1Y9_MOLSC</name>
<feature type="domain" description="Zn(2)-C6 fungal-type" evidence="4">
    <location>
        <begin position="23"/>
        <end position="53"/>
    </location>
</feature>
<dbReference type="SUPFAM" id="SSF57701">
    <property type="entry name" value="Zn2/Cys6 DNA-binding domain"/>
    <property type="match status" value="1"/>
</dbReference>
<evidence type="ECO:0000259" key="4">
    <source>
        <dbReference type="PROSITE" id="PS50048"/>
    </source>
</evidence>
<accession>A0A194X1Y9</accession>
<dbReference type="InParanoid" id="A0A194X1Y9"/>
<evidence type="ECO:0000256" key="2">
    <source>
        <dbReference type="ARBA" id="ARBA00023242"/>
    </source>
</evidence>
<dbReference type="PANTHER" id="PTHR37534:SF46">
    <property type="entry name" value="ZN(II)2CYS6 TRANSCRIPTION FACTOR (EUROFUNG)"/>
    <property type="match status" value="1"/>
</dbReference>
<dbReference type="Pfam" id="PF00172">
    <property type="entry name" value="Zn_clus"/>
    <property type="match status" value="1"/>
</dbReference>
<dbReference type="InterPro" id="IPR036864">
    <property type="entry name" value="Zn2-C6_fun-type_DNA-bd_sf"/>
</dbReference>
<dbReference type="PANTHER" id="PTHR37534">
    <property type="entry name" value="TRANSCRIPTIONAL ACTIVATOR PROTEIN UGA3"/>
    <property type="match status" value="1"/>
</dbReference>
<dbReference type="RefSeq" id="XP_018068556.1">
    <property type="nucleotide sequence ID" value="XM_018222760.1"/>
</dbReference>
<dbReference type="GO" id="GO:0008270">
    <property type="term" value="F:zinc ion binding"/>
    <property type="evidence" value="ECO:0007669"/>
    <property type="project" value="InterPro"/>
</dbReference>
<reference evidence="5 6" key="1">
    <citation type="submission" date="2015-10" db="EMBL/GenBank/DDBJ databases">
        <title>Full genome of DAOMC 229536 Phialocephala scopiformis, a fungal endophyte of spruce producing the potent anti-insectan compound rugulosin.</title>
        <authorList>
            <consortium name="DOE Joint Genome Institute"/>
            <person name="Walker A.K."/>
            <person name="Frasz S.L."/>
            <person name="Seifert K.A."/>
            <person name="Miller J.D."/>
            <person name="Mondo S.J."/>
            <person name="Labutti K."/>
            <person name="Lipzen A."/>
            <person name="Dockter R."/>
            <person name="Kennedy M."/>
            <person name="Grigoriev I.V."/>
            <person name="Spatafora J.W."/>
        </authorList>
    </citation>
    <scope>NUCLEOTIDE SEQUENCE [LARGE SCALE GENOMIC DNA]</scope>
    <source>
        <strain evidence="5 6">CBS 120377</strain>
    </source>
</reference>
<dbReference type="PROSITE" id="PS00463">
    <property type="entry name" value="ZN2_CY6_FUNGAL_1"/>
    <property type="match status" value="1"/>
</dbReference>
<dbReference type="OrthoDB" id="1919336at2759"/>
<feature type="compositionally biased region" description="Basic residues" evidence="3">
    <location>
        <begin position="10"/>
        <end position="20"/>
    </location>
</feature>
<sequence>MQEVTTSSPFRRRPPPRLRTKTGCFKCRERRKKCDESRPICSACSRNGFACIWPSTKSPSSQPNHKIPDTRADPSPDPSSPTPSSLECIWDDWGVNTLQAPKARTLFDYFRSALQPLMFRSHVHPIYLTSDWFVHGALQHSSLMHALLAVSAVHLSCLYPAYRLTGIEYYSQAVSATREQLEKKLLKGTEDWLIMVLVLAYLVEIWFFDDIPSIKKHLEAASHLLHSRQLSFKKQDLIPDPSFERLIAESILCNTSAISMLMHESCDVSSDVVSKHLELFPGEKSMESPLLGVSPELYFLVVEVSRLCFQESVEMEEAKGLESRFFEWREGSMGDIDSEENELDTNFMLGVRLYVLSIELLLARLLGNREQSEILDLVAEAAGVIGEMGSYIECALNMDYYTWPLLIIGAAGKGQESCETVVRERMENIKKKSGCGGVKLVSSLLERVWDFDAIEPEEDGLGILLRIGREEIAQL</sequence>